<evidence type="ECO:0000256" key="7">
    <source>
        <dbReference type="ARBA" id="ARBA00022989"/>
    </source>
</evidence>
<evidence type="ECO:0000256" key="13">
    <source>
        <dbReference type="RuleBase" id="RU362091"/>
    </source>
</evidence>
<keyword evidence="9" id="KW-0406">Ion transport</keyword>
<dbReference type="PROSITE" id="PS00457">
    <property type="entry name" value="NA_SOLUT_SYMP_2"/>
    <property type="match status" value="1"/>
</dbReference>
<evidence type="ECO:0000256" key="3">
    <source>
        <dbReference type="ARBA" id="ARBA00022448"/>
    </source>
</evidence>
<dbReference type="GO" id="GO:0005886">
    <property type="term" value="C:plasma membrane"/>
    <property type="evidence" value="ECO:0007669"/>
    <property type="project" value="UniProtKB-SubCell"/>
</dbReference>
<evidence type="ECO:0000256" key="6">
    <source>
        <dbReference type="ARBA" id="ARBA00022847"/>
    </source>
</evidence>
<dbReference type="InterPro" id="IPR038377">
    <property type="entry name" value="Na/Glc_symporter_sf"/>
</dbReference>
<organism evidence="15 16">
    <name type="scientific">Ruminococcus flavefaciens</name>
    <dbReference type="NCBI Taxonomy" id="1265"/>
    <lineage>
        <taxon>Bacteria</taxon>
        <taxon>Bacillati</taxon>
        <taxon>Bacillota</taxon>
        <taxon>Clostridia</taxon>
        <taxon>Eubacteriales</taxon>
        <taxon>Oscillospiraceae</taxon>
        <taxon>Ruminococcus</taxon>
    </lineage>
</organism>
<keyword evidence="6" id="KW-0769">Symport</keyword>
<dbReference type="Pfam" id="PF00474">
    <property type="entry name" value="SSF"/>
    <property type="match status" value="1"/>
</dbReference>
<dbReference type="GO" id="GO:0005298">
    <property type="term" value="F:proline:sodium symporter activity"/>
    <property type="evidence" value="ECO:0007669"/>
    <property type="project" value="TreeGrafter"/>
</dbReference>
<feature type="transmembrane region" description="Helical" evidence="14">
    <location>
        <begin position="233"/>
        <end position="255"/>
    </location>
</feature>
<dbReference type="PROSITE" id="PS50283">
    <property type="entry name" value="NA_SOLUT_SYMP_3"/>
    <property type="match status" value="1"/>
</dbReference>
<dbReference type="Gene3D" id="1.20.1730.10">
    <property type="entry name" value="Sodium/glucose cotransporter"/>
    <property type="match status" value="1"/>
</dbReference>
<evidence type="ECO:0000313" key="15">
    <source>
        <dbReference type="EMBL" id="SFW53235.1"/>
    </source>
</evidence>
<name>A0A1K1Q0M1_RUMFL</name>
<evidence type="ECO:0000256" key="1">
    <source>
        <dbReference type="ARBA" id="ARBA00004651"/>
    </source>
</evidence>
<evidence type="ECO:0000256" key="8">
    <source>
        <dbReference type="ARBA" id="ARBA00023053"/>
    </source>
</evidence>
<comment type="catalytic activity">
    <reaction evidence="12">
        <text>L-proline(in) + Na(+)(in) = L-proline(out) + Na(+)(out)</text>
        <dbReference type="Rhea" id="RHEA:28967"/>
        <dbReference type="ChEBI" id="CHEBI:29101"/>
        <dbReference type="ChEBI" id="CHEBI:60039"/>
    </reaction>
</comment>
<evidence type="ECO:0000256" key="14">
    <source>
        <dbReference type="SAM" id="Phobius"/>
    </source>
</evidence>
<dbReference type="InterPro" id="IPR050277">
    <property type="entry name" value="Sodium:Solute_Symporter"/>
</dbReference>
<evidence type="ECO:0000256" key="12">
    <source>
        <dbReference type="ARBA" id="ARBA00033708"/>
    </source>
</evidence>
<keyword evidence="10 14" id="KW-0472">Membrane</keyword>
<dbReference type="Proteomes" id="UP000183461">
    <property type="component" value="Unassembled WGS sequence"/>
</dbReference>
<feature type="transmembrane region" description="Helical" evidence="14">
    <location>
        <begin position="85"/>
        <end position="103"/>
    </location>
</feature>
<feature type="transmembrane region" description="Helical" evidence="14">
    <location>
        <begin position="148"/>
        <end position="169"/>
    </location>
</feature>
<comment type="subcellular location">
    <subcellularLocation>
        <location evidence="1">Cell membrane</location>
        <topology evidence="1">Multi-pass membrane protein</topology>
    </subcellularLocation>
</comment>
<evidence type="ECO:0000256" key="9">
    <source>
        <dbReference type="ARBA" id="ARBA00023065"/>
    </source>
</evidence>
<evidence type="ECO:0000256" key="10">
    <source>
        <dbReference type="ARBA" id="ARBA00023136"/>
    </source>
</evidence>
<feature type="transmembrane region" description="Helical" evidence="14">
    <location>
        <begin position="12"/>
        <end position="42"/>
    </location>
</feature>
<keyword evidence="7 14" id="KW-1133">Transmembrane helix</keyword>
<evidence type="ECO:0000256" key="4">
    <source>
        <dbReference type="ARBA" id="ARBA00022475"/>
    </source>
</evidence>
<dbReference type="GO" id="GO:0015824">
    <property type="term" value="P:proline transport"/>
    <property type="evidence" value="ECO:0007669"/>
    <property type="project" value="TreeGrafter"/>
</dbReference>
<dbReference type="InterPro" id="IPR018212">
    <property type="entry name" value="Na/solute_symporter_CS"/>
</dbReference>
<proteinExistence type="inferred from homology"/>
<dbReference type="GO" id="GO:0015193">
    <property type="term" value="F:L-proline transmembrane transporter activity"/>
    <property type="evidence" value="ECO:0007669"/>
    <property type="project" value="TreeGrafter"/>
</dbReference>
<dbReference type="PANTHER" id="PTHR48086:SF3">
    <property type="entry name" value="SODIUM_PROLINE SYMPORTER"/>
    <property type="match status" value="1"/>
</dbReference>
<dbReference type="RefSeq" id="WP_072301317.1">
    <property type="nucleotide sequence ID" value="NZ_FPIP01000012.1"/>
</dbReference>
<keyword evidence="3" id="KW-0813">Transport</keyword>
<dbReference type="InterPro" id="IPR001734">
    <property type="entry name" value="Na/solute_symporter"/>
</dbReference>
<reference evidence="15 16" key="1">
    <citation type="submission" date="2016-11" db="EMBL/GenBank/DDBJ databases">
        <authorList>
            <person name="Jaros S."/>
            <person name="Januszkiewicz K."/>
            <person name="Wedrychowicz H."/>
        </authorList>
    </citation>
    <scope>NUCLEOTIDE SEQUENCE [LARGE SCALE GENOMIC DNA]</scope>
    <source>
        <strain evidence="15 16">YL228</strain>
    </source>
</reference>
<keyword evidence="4" id="KW-1003">Cell membrane</keyword>
<comment type="similarity">
    <text evidence="2 13">Belongs to the sodium:solute symporter (SSF) (TC 2.A.21) family.</text>
</comment>
<feature type="transmembrane region" description="Helical" evidence="14">
    <location>
        <begin position="207"/>
        <end position="227"/>
    </location>
</feature>
<keyword evidence="5 14" id="KW-0812">Transmembrane</keyword>
<dbReference type="PANTHER" id="PTHR48086">
    <property type="entry name" value="SODIUM/PROLINE SYMPORTER-RELATED"/>
    <property type="match status" value="1"/>
</dbReference>
<keyword evidence="11" id="KW-0739">Sodium transport</keyword>
<evidence type="ECO:0000313" key="16">
    <source>
        <dbReference type="Proteomes" id="UP000183461"/>
    </source>
</evidence>
<keyword evidence="8" id="KW-0915">Sodium</keyword>
<dbReference type="AlphaFoldDB" id="A0A1K1Q0M1"/>
<sequence length="276" mass="30734">MKAKKKWYDHLWIFSITYLILGFVNILFAWLGMICFIVPLVISIGWGNKAYCNKFCGRGQLFSMLGGHFGLSRKKDMPKWMKSKYFRYGFLVFFFTMFFIMLWNTYLVFAGILACTMSTSDSQLLAASSSMSENILKGVFNVKMSDKASMLVARVVLLVIAVCGVALAWDQDSSVFRVVSFAWAGFGATFGPVMLAALFWKRSNKWGAIAGLIVGAVMVFVWKFAIAPMGGVLAIYELLPAFLCAFAAIIIVSLVTGAPETETTLEYETVKAELNK</sequence>
<protein>
    <submittedName>
        <fullName evidence="15">Sodium:solute symporter family protein</fullName>
    </submittedName>
</protein>
<feature type="transmembrane region" description="Helical" evidence="14">
    <location>
        <begin position="181"/>
        <end position="200"/>
    </location>
</feature>
<evidence type="ECO:0000256" key="2">
    <source>
        <dbReference type="ARBA" id="ARBA00006434"/>
    </source>
</evidence>
<accession>A0A1K1Q0M1</accession>
<evidence type="ECO:0000256" key="5">
    <source>
        <dbReference type="ARBA" id="ARBA00022692"/>
    </source>
</evidence>
<evidence type="ECO:0000256" key="11">
    <source>
        <dbReference type="ARBA" id="ARBA00023201"/>
    </source>
</evidence>
<gene>
    <name evidence="15" type="ORF">SAMN02910280_0269</name>
</gene>
<dbReference type="EMBL" id="FPIP01000012">
    <property type="protein sequence ID" value="SFW53235.1"/>
    <property type="molecule type" value="Genomic_DNA"/>
</dbReference>